<comment type="caution">
    <text evidence="9">The sequence shown here is derived from an EMBL/GenBank/DDBJ whole genome shotgun (WGS) entry which is preliminary data.</text>
</comment>
<dbReference type="PANTHER" id="PTHR32481">
    <property type="entry name" value="AMINOPEPTIDASE"/>
    <property type="match status" value="1"/>
</dbReference>
<dbReference type="InterPro" id="IPR023367">
    <property type="entry name" value="Peptidase_M42_dom2"/>
</dbReference>
<dbReference type="Pfam" id="PF05343">
    <property type="entry name" value="Peptidase_M42"/>
    <property type="match status" value="1"/>
</dbReference>
<evidence type="ECO:0000313" key="9">
    <source>
        <dbReference type="EMBL" id="EYD70803.1"/>
    </source>
</evidence>
<feature type="active site" description="Proton acceptor" evidence="7">
    <location>
        <position position="207"/>
    </location>
</feature>
<dbReference type="InterPro" id="IPR008007">
    <property type="entry name" value="Peptidase_M42"/>
</dbReference>
<evidence type="ECO:0000256" key="2">
    <source>
        <dbReference type="ARBA" id="ARBA00022438"/>
    </source>
</evidence>
<sequence>MNTDLLKRLCETPGVPGHEHRVRDLITAEIGDLFDHVETDAMGSLHCRRDARAEAAPKIMLLCHMDEIGFLVSHIDEKGFLWLQPVGGFDPRNLFSRRVLVCTDDGDIKGVMNPGGKPLHISKPEDRKKVPDVGEFFVDTGLGKAAADKVKIGDMVVMDEPFLEMGDKFVSKALDNRVACWLGIEAIRQLADKGRGAEIHVVFTTQEEVGLRGARTAAYKVRPDIGIGVDTTIACDTPGVPDKDRTTVQGKGFGLHVRDSSFIADRGLVADLEKLASDRDIPFQRTMLAAGGQDGAAAQQAAAGARAVGVVVGTRYIHTVTEMVDRADLEAARDILSAYLASFEG</sequence>
<evidence type="ECO:0000256" key="6">
    <source>
        <dbReference type="PIRNR" id="PIRNR001123"/>
    </source>
</evidence>
<protein>
    <submittedName>
        <fullName evidence="9">Endo-1,4-beta-glucanase</fullName>
    </submittedName>
</protein>
<dbReference type="GO" id="GO:0046872">
    <property type="term" value="F:metal ion binding"/>
    <property type="evidence" value="ECO:0007669"/>
    <property type="project" value="UniProtKB-UniRule"/>
</dbReference>
<dbReference type="HOGENOM" id="CLU_047249_0_2_5"/>
<keyword evidence="2" id="KW-0031">Aminopeptidase</keyword>
<dbReference type="Proteomes" id="UP000025047">
    <property type="component" value="Unassembled WGS sequence"/>
</dbReference>
<organism evidence="9 10">
    <name type="scientific">Limimaricola hongkongensis DSM 17492</name>
    <dbReference type="NCBI Taxonomy" id="1122180"/>
    <lineage>
        <taxon>Bacteria</taxon>
        <taxon>Pseudomonadati</taxon>
        <taxon>Pseudomonadota</taxon>
        <taxon>Alphaproteobacteria</taxon>
        <taxon>Rhodobacterales</taxon>
        <taxon>Paracoccaceae</taxon>
        <taxon>Limimaricola</taxon>
    </lineage>
</organism>
<evidence type="ECO:0000313" key="10">
    <source>
        <dbReference type="Proteomes" id="UP000025047"/>
    </source>
</evidence>
<dbReference type="PATRIC" id="fig|1122180.6.peg.2428"/>
<dbReference type="AlphaFoldDB" id="A0A017H9H2"/>
<accession>A0A017H9H2</accession>
<feature type="binding site" evidence="8">
    <location>
        <position position="208"/>
    </location>
    <ligand>
        <name>Zn(2+)</name>
        <dbReference type="ChEBI" id="CHEBI:29105"/>
        <label>2</label>
    </ligand>
</feature>
<feature type="binding site" evidence="8">
    <location>
        <position position="230"/>
    </location>
    <ligand>
        <name>Zn(2+)</name>
        <dbReference type="ChEBI" id="CHEBI:29105"/>
        <label>1</label>
    </ligand>
</feature>
<keyword evidence="3" id="KW-0645">Protease</keyword>
<comment type="cofactor">
    <cofactor evidence="8">
        <name>a divalent metal cation</name>
        <dbReference type="ChEBI" id="CHEBI:60240"/>
    </cofactor>
    <text evidence="8">Binds 2 divalent metal cations per subunit.</text>
</comment>
<dbReference type="Gene3D" id="2.40.30.40">
    <property type="entry name" value="Peptidase M42, domain 2"/>
    <property type="match status" value="1"/>
</dbReference>
<dbReference type="eggNOG" id="COG1363">
    <property type="taxonomic scope" value="Bacteria"/>
</dbReference>
<proteinExistence type="inferred from homology"/>
<evidence type="ECO:0000256" key="8">
    <source>
        <dbReference type="PIRSR" id="PIRSR001123-2"/>
    </source>
</evidence>
<evidence type="ECO:0000256" key="7">
    <source>
        <dbReference type="PIRSR" id="PIRSR001123-1"/>
    </source>
</evidence>
<dbReference type="PANTHER" id="PTHR32481:SF7">
    <property type="entry name" value="AMINOPEPTIDASE YHFE-RELATED"/>
    <property type="match status" value="1"/>
</dbReference>
<keyword evidence="4 8" id="KW-0479">Metal-binding</keyword>
<evidence type="ECO:0000256" key="3">
    <source>
        <dbReference type="ARBA" id="ARBA00022670"/>
    </source>
</evidence>
<dbReference type="InterPro" id="IPR051464">
    <property type="entry name" value="Peptidase_M42_aminopept"/>
</dbReference>
<feature type="binding site" evidence="8">
    <location>
        <position position="175"/>
    </location>
    <ligand>
        <name>Zn(2+)</name>
        <dbReference type="ChEBI" id="CHEBI:29105"/>
        <label>2</label>
    </ligand>
</feature>
<dbReference type="GO" id="GO:0006508">
    <property type="term" value="P:proteolysis"/>
    <property type="evidence" value="ECO:0007669"/>
    <property type="project" value="UniProtKB-KW"/>
</dbReference>
<dbReference type="Gene3D" id="3.40.630.10">
    <property type="entry name" value="Zn peptidases"/>
    <property type="match status" value="1"/>
</dbReference>
<feature type="binding site" evidence="8">
    <location>
        <position position="175"/>
    </location>
    <ligand>
        <name>Zn(2+)</name>
        <dbReference type="ChEBI" id="CHEBI:29105"/>
        <label>1</label>
    </ligand>
</feature>
<dbReference type="PIRSF" id="PIRSF001123">
    <property type="entry name" value="PepA_GA"/>
    <property type="match status" value="1"/>
</dbReference>
<dbReference type="GO" id="GO:0004177">
    <property type="term" value="F:aminopeptidase activity"/>
    <property type="evidence" value="ECO:0007669"/>
    <property type="project" value="UniProtKB-UniRule"/>
</dbReference>
<evidence type="ECO:0000256" key="4">
    <source>
        <dbReference type="ARBA" id="ARBA00022723"/>
    </source>
</evidence>
<evidence type="ECO:0000256" key="1">
    <source>
        <dbReference type="ARBA" id="ARBA00006272"/>
    </source>
</evidence>
<gene>
    <name evidence="9" type="ORF">Lokhon_02445</name>
</gene>
<dbReference type="OrthoDB" id="9772053at2"/>
<keyword evidence="10" id="KW-1185">Reference proteome</keyword>
<reference evidence="9 10" key="1">
    <citation type="submission" date="2013-03" db="EMBL/GenBank/DDBJ databases">
        <authorList>
            <person name="Fiebig A."/>
            <person name="Goeker M."/>
            <person name="Klenk H.-P.P."/>
        </authorList>
    </citation>
    <scope>NUCLEOTIDE SEQUENCE [LARGE SCALE GENOMIC DNA]</scope>
    <source>
        <strain evidence="9 10">DSM 17492</strain>
    </source>
</reference>
<name>A0A017H9H2_9RHOB</name>
<dbReference type="SUPFAM" id="SSF53187">
    <property type="entry name" value="Zn-dependent exopeptidases"/>
    <property type="match status" value="1"/>
</dbReference>
<dbReference type="SUPFAM" id="SSF101821">
    <property type="entry name" value="Aminopeptidase/glucanase lid domain"/>
    <property type="match status" value="1"/>
</dbReference>
<comment type="similarity">
    <text evidence="1 6">Belongs to the peptidase M42 family.</text>
</comment>
<feature type="binding site" evidence="8">
    <location>
        <position position="64"/>
    </location>
    <ligand>
        <name>Zn(2+)</name>
        <dbReference type="ChEBI" id="CHEBI:29105"/>
        <label>1</label>
    </ligand>
</feature>
<dbReference type="EMBL" id="APGJ01000007">
    <property type="protein sequence ID" value="EYD70803.1"/>
    <property type="molecule type" value="Genomic_DNA"/>
</dbReference>
<dbReference type="RefSeq" id="WP_017929687.1">
    <property type="nucleotide sequence ID" value="NZ_KB823003.1"/>
</dbReference>
<feature type="binding site" evidence="8">
    <location>
        <position position="318"/>
    </location>
    <ligand>
        <name>Zn(2+)</name>
        <dbReference type="ChEBI" id="CHEBI:29105"/>
        <label>2</label>
    </ligand>
</feature>
<evidence type="ECO:0000256" key="5">
    <source>
        <dbReference type="ARBA" id="ARBA00022801"/>
    </source>
</evidence>
<keyword evidence="5" id="KW-0378">Hydrolase</keyword>